<evidence type="ECO:0000313" key="11">
    <source>
        <dbReference type="Proteomes" id="UP000016985"/>
    </source>
</evidence>
<proteinExistence type="inferred from homology"/>
<dbReference type="Gene3D" id="3.90.1150.170">
    <property type="match status" value="1"/>
</dbReference>
<dbReference type="EMBL" id="AFUP01000006">
    <property type="protein sequence ID" value="EGV07818.1"/>
    <property type="molecule type" value="Genomic_DNA"/>
</dbReference>
<dbReference type="PANTHER" id="PTHR45677:SF8">
    <property type="entry name" value="CYSTEINE SULFINIC ACID DECARBOXYLASE"/>
    <property type="match status" value="1"/>
</dbReference>
<comment type="similarity">
    <text evidence="2 7">Belongs to the group II decarboxylase family.</text>
</comment>
<protein>
    <submittedName>
        <fullName evidence="8">Pyridoxal-dependent decarboxylase domain protein</fullName>
    </submittedName>
</protein>
<dbReference type="InterPro" id="IPR015421">
    <property type="entry name" value="PyrdxlP-dep_Trfase_major"/>
</dbReference>
<comment type="cofactor">
    <cofactor evidence="1 6 7">
        <name>pyridoxal 5'-phosphate</name>
        <dbReference type="ChEBI" id="CHEBI:597326"/>
    </cofactor>
</comment>
<reference evidence="8 10" key="1">
    <citation type="submission" date="2011-06" db="EMBL/GenBank/DDBJ databases">
        <authorList>
            <person name="Harkins D.M."/>
            <person name="Madupu R."/>
            <person name="Durkin A.S."/>
            <person name="Torralba M."/>
            <person name="Methe B."/>
            <person name="Sutton G.G."/>
            <person name="Nelson K.E."/>
        </authorList>
    </citation>
    <scope>NUCLEOTIDE SEQUENCE [LARGE SCALE GENOMIC DNA]</scope>
    <source>
        <strain evidence="8 10">SK1060</strain>
    </source>
</reference>
<accession>F9P8U8</accession>
<keyword evidence="11" id="KW-1185">Reference proteome</keyword>
<evidence type="ECO:0000313" key="8">
    <source>
        <dbReference type="EMBL" id="EGV07818.1"/>
    </source>
</evidence>
<sequence>MKNFELLNLENKEYFERELMSLISSLIDWKTDNSIVRRSNDRHEIIEITALPKSGQRLDDTIRYILNTIDRNINFSSNKFMGFPDAGNSLAGLAAAIIEVFLQQNLINKDICSPMGSEIEAEVIIWLRQILGYSFDDKIYDVTKLGGAVTTGGVMSNTYALMAAKRKYPNKRIVILPDNIGHYSLSYATEWLNLGVEVIYCKTEKYKINQSELSKLLQKYGENVLFIGVYACDSMTSTCEDLEGIYKIVNNYSTDIWLHADACHGFVLGFSEHYKHRVEYLKYFDSCTMDPHKVLWIPYTLSIILMKNTDDFASLSRSNALIMDDPLSFGKTTPFIGSKSYDSLKLWMVMKTLGTQKIGEMVESRIENAKKFYNIMSENNAFIMANKDILFSVIFQYTPRLDISINQINTLNRKVYDKMLLDGKFYFHGFEINVNGVNRFVLRYNSGNINITEVELEDAVKYIEKIGKEVSNEQN</sequence>
<dbReference type="GO" id="GO:0005737">
    <property type="term" value="C:cytoplasm"/>
    <property type="evidence" value="ECO:0007669"/>
    <property type="project" value="TreeGrafter"/>
</dbReference>
<dbReference type="EMBL" id="BASX01000003">
    <property type="protein sequence ID" value="GAD43941.1"/>
    <property type="molecule type" value="Genomic_DNA"/>
</dbReference>
<evidence type="ECO:0000256" key="3">
    <source>
        <dbReference type="ARBA" id="ARBA00022793"/>
    </source>
</evidence>
<dbReference type="GO" id="GO:0004058">
    <property type="term" value="F:aromatic-L-amino-acid decarboxylase activity"/>
    <property type="evidence" value="ECO:0007669"/>
    <property type="project" value="UniProtKB-ARBA"/>
</dbReference>
<evidence type="ECO:0000256" key="4">
    <source>
        <dbReference type="ARBA" id="ARBA00022898"/>
    </source>
</evidence>
<dbReference type="InterPro" id="IPR002129">
    <property type="entry name" value="PyrdxlP-dep_de-COase"/>
</dbReference>
<evidence type="ECO:0000313" key="10">
    <source>
        <dbReference type="Proteomes" id="UP000003287"/>
    </source>
</evidence>
<dbReference type="Pfam" id="PF00282">
    <property type="entry name" value="Pyridoxal_deC"/>
    <property type="match status" value="1"/>
</dbReference>
<dbReference type="Proteomes" id="UP000003287">
    <property type="component" value="Unassembled WGS sequence"/>
</dbReference>
<keyword evidence="3" id="KW-0210">Decarboxylase</keyword>
<evidence type="ECO:0000256" key="2">
    <source>
        <dbReference type="ARBA" id="ARBA00009533"/>
    </source>
</evidence>
<dbReference type="SUPFAM" id="SSF53383">
    <property type="entry name" value="PLP-dependent transferases"/>
    <property type="match status" value="1"/>
</dbReference>
<evidence type="ECO:0000256" key="1">
    <source>
        <dbReference type="ARBA" id="ARBA00001933"/>
    </source>
</evidence>
<reference evidence="9 11" key="2">
    <citation type="submission" date="2013-09" db="EMBL/GenBank/DDBJ databases">
        <title>Genome Sequences of seven clinical isolates and type strains of anginosus group streptococci.</title>
        <authorList>
            <person name="Maruyama F."/>
            <person name="Sakurai A."/>
            <person name="Ogura Y."/>
            <person name="Homma H."/>
            <person name="Takahashi N."/>
            <person name="Ohtsubo Y."/>
            <person name="Hoshino T."/>
            <person name="Okahashi N."/>
            <person name="Nakagawa I."/>
            <person name="Kimura S."/>
            <person name="Fujiwara T."/>
            <person name="Hayashi T."/>
            <person name="Shintani S."/>
        </authorList>
    </citation>
    <scope>NUCLEOTIDE SEQUENCE [LARGE SCALE GENOMIC DNA]</scope>
    <source>
        <strain evidence="9">CCUG 46377</strain>
        <strain evidence="11">CCUG46377</strain>
    </source>
</reference>
<evidence type="ECO:0000256" key="6">
    <source>
        <dbReference type="PIRSR" id="PIRSR602129-50"/>
    </source>
</evidence>
<gene>
    <name evidence="9" type="ORF">ANG5_0469</name>
    <name evidence="8" type="ORF">HMPREF1042_1257</name>
</gene>
<dbReference type="AlphaFoldDB" id="F9P8U8"/>
<name>F9P8U8_STRCV</name>
<keyword evidence="5 7" id="KW-0456">Lyase</keyword>
<evidence type="ECO:0000256" key="5">
    <source>
        <dbReference type="ARBA" id="ARBA00023239"/>
    </source>
</evidence>
<evidence type="ECO:0000256" key="7">
    <source>
        <dbReference type="RuleBase" id="RU000382"/>
    </source>
</evidence>
<keyword evidence="4 6" id="KW-0663">Pyridoxal phosphate</keyword>
<dbReference type="Gene3D" id="3.40.640.10">
    <property type="entry name" value="Type I PLP-dependent aspartate aminotransferase-like (Major domain)"/>
    <property type="match status" value="1"/>
</dbReference>
<dbReference type="Proteomes" id="UP000016985">
    <property type="component" value="Unassembled WGS sequence"/>
</dbReference>
<dbReference type="RefSeq" id="WP_006268607.1">
    <property type="nucleotide sequence ID" value="NZ_BASX01000003.1"/>
</dbReference>
<dbReference type="PANTHER" id="PTHR45677">
    <property type="entry name" value="GLUTAMATE DECARBOXYLASE-RELATED"/>
    <property type="match status" value="1"/>
</dbReference>
<dbReference type="GO" id="GO:0030170">
    <property type="term" value="F:pyridoxal phosphate binding"/>
    <property type="evidence" value="ECO:0007669"/>
    <property type="project" value="InterPro"/>
</dbReference>
<organism evidence="8 10">
    <name type="scientific">Streptococcus constellatus subsp. pharyngis SK1060 = CCUG 46377</name>
    <dbReference type="NCBI Taxonomy" id="1035184"/>
    <lineage>
        <taxon>Bacteria</taxon>
        <taxon>Bacillati</taxon>
        <taxon>Bacillota</taxon>
        <taxon>Bacilli</taxon>
        <taxon>Lactobacillales</taxon>
        <taxon>Streptococcaceae</taxon>
        <taxon>Streptococcus</taxon>
        <taxon>Streptococcus anginosus group</taxon>
    </lineage>
</organism>
<dbReference type="InterPro" id="IPR015424">
    <property type="entry name" value="PyrdxlP-dep_Trfase"/>
</dbReference>
<dbReference type="eggNOG" id="COG0076">
    <property type="taxonomic scope" value="Bacteria"/>
</dbReference>
<dbReference type="GO" id="GO:0019752">
    <property type="term" value="P:carboxylic acid metabolic process"/>
    <property type="evidence" value="ECO:0007669"/>
    <property type="project" value="InterPro"/>
</dbReference>
<feature type="modified residue" description="N6-(pyridoxal phosphate)lysine" evidence="6">
    <location>
        <position position="293"/>
    </location>
</feature>
<evidence type="ECO:0000313" key="9">
    <source>
        <dbReference type="EMBL" id="GAD43941.1"/>
    </source>
</evidence>